<dbReference type="InterPro" id="IPR003439">
    <property type="entry name" value="ABC_transporter-like_ATP-bd"/>
</dbReference>
<feature type="domain" description="ABC transmembrane type-1" evidence="9">
    <location>
        <begin position="30"/>
        <end position="311"/>
    </location>
</feature>
<reference evidence="11" key="1">
    <citation type="submission" date="2016-10" db="EMBL/GenBank/DDBJ databases">
        <authorList>
            <person name="Varghese N."/>
            <person name="Submissions S."/>
        </authorList>
    </citation>
    <scope>NUCLEOTIDE SEQUENCE [LARGE SCALE GENOMIC DNA]</scope>
    <source>
        <strain evidence="11">DSM 5918</strain>
    </source>
</reference>
<dbReference type="PROSITE" id="PS50893">
    <property type="entry name" value="ABC_TRANSPORTER_2"/>
    <property type="match status" value="1"/>
</dbReference>
<dbReference type="GO" id="GO:0090374">
    <property type="term" value="P:oligopeptide export from mitochondrion"/>
    <property type="evidence" value="ECO:0007669"/>
    <property type="project" value="TreeGrafter"/>
</dbReference>
<dbReference type="PROSITE" id="PS00211">
    <property type="entry name" value="ABC_TRANSPORTER_1"/>
    <property type="match status" value="1"/>
</dbReference>
<dbReference type="SMART" id="SM00382">
    <property type="entry name" value="AAA"/>
    <property type="match status" value="1"/>
</dbReference>
<evidence type="ECO:0000259" key="9">
    <source>
        <dbReference type="PROSITE" id="PS50929"/>
    </source>
</evidence>
<feature type="transmembrane region" description="Helical" evidence="7">
    <location>
        <begin position="29"/>
        <end position="54"/>
    </location>
</feature>
<evidence type="ECO:0000259" key="8">
    <source>
        <dbReference type="PROSITE" id="PS50893"/>
    </source>
</evidence>
<dbReference type="InterPro" id="IPR017871">
    <property type="entry name" value="ABC_transporter-like_CS"/>
</dbReference>
<dbReference type="InterPro" id="IPR039421">
    <property type="entry name" value="Type_1_exporter"/>
</dbReference>
<feature type="transmembrane region" description="Helical" evidence="7">
    <location>
        <begin position="66"/>
        <end position="86"/>
    </location>
</feature>
<protein>
    <submittedName>
        <fullName evidence="10">ATP-binding cassette, subfamily B, MsbA</fullName>
    </submittedName>
</protein>
<dbReference type="Pfam" id="PF00664">
    <property type="entry name" value="ABC_membrane"/>
    <property type="match status" value="1"/>
</dbReference>
<dbReference type="InterPro" id="IPR011527">
    <property type="entry name" value="ABC1_TM_dom"/>
</dbReference>
<evidence type="ECO:0000256" key="5">
    <source>
        <dbReference type="ARBA" id="ARBA00022989"/>
    </source>
</evidence>
<dbReference type="GO" id="GO:0005524">
    <property type="term" value="F:ATP binding"/>
    <property type="evidence" value="ECO:0007669"/>
    <property type="project" value="UniProtKB-KW"/>
</dbReference>
<dbReference type="Proteomes" id="UP000198635">
    <property type="component" value="Unassembled WGS sequence"/>
</dbReference>
<keyword evidence="6 7" id="KW-0472">Membrane</keyword>
<dbReference type="SUPFAM" id="SSF90123">
    <property type="entry name" value="ABC transporter transmembrane region"/>
    <property type="match status" value="1"/>
</dbReference>
<dbReference type="EMBL" id="FORX01000001">
    <property type="protein sequence ID" value="SFJ06026.1"/>
    <property type="molecule type" value="Genomic_DNA"/>
</dbReference>
<dbReference type="InterPro" id="IPR036640">
    <property type="entry name" value="ABC1_TM_sf"/>
</dbReference>
<feature type="transmembrane region" description="Helical" evidence="7">
    <location>
        <begin position="254"/>
        <end position="272"/>
    </location>
</feature>
<gene>
    <name evidence="10" type="ORF">SAMN04488082_101224</name>
</gene>
<dbReference type="CDD" id="cd18552">
    <property type="entry name" value="ABC_6TM_MsbA_like"/>
    <property type="match status" value="1"/>
</dbReference>
<dbReference type="STRING" id="52560.SAMN04488082_101224"/>
<sequence length="588" mass="65029">MNITKLLENETVHLLRRCMSYFAPYKMLVIASFAALGLVALCTAGAAYLVQPALDKIFIDKDRSSLMLLPIMLVALFLGKGVGLFVQKYLMSYCGLKVLERLRYELFAKIICLPVDFFGETRVGMLMSRIISDVNLISSSLPELIRIIQHSLTMVGLVALLIYRDAQLAFWACLVFPLAVYPVIYFGKKLRKVGRNYQAKIADISSYMQESFNGLRVVKAFATEDMEKEKFSEASSKLLRIGLKGKVYNQLSSPIMELIGAVGAGLVIWYGGSQVIAGKSTPGEFFSFMTALVMLYDPFKSISQANNTIQQAMAGAERVFEILDSRELVEESGGDTVYVPPFASLSFEDVSFSYPGTQEPALKSINLEIKAGQRVAFVGQSGAGKTSLIHLIPRFHDCQQGVIRLNGLPLKDYTLSSLRTGIGIVSQDPFLFNLSVRDNIAYGRPELDQQVVEQAAKAAYAHDFIMELPQGYDTIVGEKGVKLSGGQKQRLTIARAIMKDPSLLILDEATSALDTESERIVQKALENLMAGRTSLIIAHRLSTILTADKIVVMDGGQIKSVGNHQQLLEKCPIYNRLYTLQFQAQPED</sequence>
<keyword evidence="5 7" id="KW-1133">Transmembrane helix</keyword>
<dbReference type="PANTHER" id="PTHR43394:SF1">
    <property type="entry name" value="ATP-BINDING CASSETTE SUB-FAMILY B MEMBER 10, MITOCHONDRIAL"/>
    <property type="match status" value="1"/>
</dbReference>
<dbReference type="SUPFAM" id="SSF52540">
    <property type="entry name" value="P-loop containing nucleoside triphosphate hydrolases"/>
    <property type="match status" value="1"/>
</dbReference>
<evidence type="ECO:0000256" key="3">
    <source>
        <dbReference type="ARBA" id="ARBA00022741"/>
    </source>
</evidence>
<keyword evidence="4 10" id="KW-0067">ATP-binding</keyword>
<evidence type="ECO:0000256" key="6">
    <source>
        <dbReference type="ARBA" id="ARBA00023136"/>
    </source>
</evidence>
<evidence type="ECO:0000256" key="4">
    <source>
        <dbReference type="ARBA" id="ARBA00022840"/>
    </source>
</evidence>
<proteinExistence type="predicted"/>
<evidence type="ECO:0000256" key="2">
    <source>
        <dbReference type="ARBA" id="ARBA00022692"/>
    </source>
</evidence>
<dbReference type="FunFam" id="3.40.50.300:FF:000218">
    <property type="entry name" value="Multidrug ABC transporter ATP-binding protein"/>
    <property type="match status" value="1"/>
</dbReference>
<feature type="transmembrane region" description="Helical" evidence="7">
    <location>
        <begin position="169"/>
        <end position="187"/>
    </location>
</feature>
<feature type="transmembrane region" description="Helical" evidence="7">
    <location>
        <begin position="144"/>
        <end position="163"/>
    </location>
</feature>
<dbReference type="GO" id="GO:0016887">
    <property type="term" value="F:ATP hydrolysis activity"/>
    <property type="evidence" value="ECO:0007669"/>
    <property type="project" value="InterPro"/>
</dbReference>
<feature type="domain" description="ABC transporter" evidence="8">
    <location>
        <begin position="345"/>
        <end position="580"/>
    </location>
</feature>
<keyword evidence="3" id="KW-0547">Nucleotide-binding</keyword>
<accession>A0A1I3NB81</accession>
<dbReference type="GO" id="GO:0015421">
    <property type="term" value="F:ABC-type oligopeptide transporter activity"/>
    <property type="evidence" value="ECO:0007669"/>
    <property type="project" value="TreeGrafter"/>
</dbReference>
<dbReference type="InterPro" id="IPR027417">
    <property type="entry name" value="P-loop_NTPase"/>
</dbReference>
<evidence type="ECO:0000256" key="1">
    <source>
        <dbReference type="ARBA" id="ARBA00004651"/>
    </source>
</evidence>
<dbReference type="Pfam" id="PF00005">
    <property type="entry name" value="ABC_tran"/>
    <property type="match status" value="1"/>
</dbReference>
<dbReference type="GO" id="GO:0005886">
    <property type="term" value="C:plasma membrane"/>
    <property type="evidence" value="ECO:0007669"/>
    <property type="project" value="UniProtKB-SubCell"/>
</dbReference>
<keyword evidence="2 7" id="KW-0812">Transmembrane</keyword>
<dbReference type="Gene3D" id="3.40.50.300">
    <property type="entry name" value="P-loop containing nucleotide triphosphate hydrolases"/>
    <property type="match status" value="1"/>
</dbReference>
<name>A0A1I3NB81_9BACT</name>
<dbReference type="PROSITE" id="PS50929">
    <property type="entry name" value="ABC_TM1F"/>
    <property type="match status" value="1"/>
</dbReference>
<dbReference type="RefSeq" id="WP_092372302.1">
    <property type="nucleotide sequence ID" value="NZ_FORX01000001.1"/>
</dbReference>
<evidence type="ECO:0000256" key="7">
    <source>
        <dbReference type="SAM" id="Phobius"/>
    </source>
</evidence>
<dbReference type="AlphaFoldDB" id="A0A1I3NB81"/>
<organism evidence="10 11">
    <name type="scientific">Desulfomicrobium apsheronum</name>
    <dbReference type="NCBI Taxonomy" id="52560"/>
    <lineage>
        <taxon>Bacteria</taxon>
        <taxon>Pseudomonadati</taxon>
        <taxon>Thermodesulfobacteriota</taxon>
        <taxon>Desulfovibrionia</taxon>
        <taxon>Desulfovibrionales</taxon>
        <taxon>Desulfomicrobiaceae</taxon>
        <taxon>Desulfomicrobium</taxon>
    </lineage>
</organism>
<evidence type="ECO:0000313" key="10">
    <source>
        <dbReference type="EMBL" id="SFJ06026.1"/>
    </source>
</evidence>
<dbReference type="InterPro" id="IPR003593">
    <property type="entry name" value="AAA+_ATPase"/>
</dbReference>
<keyword evidence="11" id="KW-1185">Reference proteome</keyword>
<dbReference type="OrthoDB" id="9760168at2"/>
<dbReference type="PANTHER" id="PTHR43394">
    <property type="entry name" value="ATP-DEPENDENT PERMEASE MDL1, MITOCHONDRIAL"/>
    <property type="match status" value="1"/>
</dbReference>
<comment type="subcellular location">
    <subcellularLocation>
        <location evidence="1">Cell membrane</location>
        <topology evidence="1">Multi-pass membrane protein</topology>
    </subcellularLocation>
</comment>
<dbReference type="Gene3D" id="1.20.1560.10">
    <property type="entry name" value="ABC transporter type 1, transmembrane domain"/>
    <property type="match status" value="1"/>
</dbReference>
<evidence type="ECO:0000313" key="11">
    <source>
        <dbReference type="Proteomes" id="UP000198635"/>
    </source>
</evidence>